<gene>
    <name evidence="10" type="ORF">D3M95_04265</name>
</gene>
<comment type="similarity">
    <text evidence="1">Belongs to the C/M/P thioester hydrolase family.</text>
</comment>
<keyword evidence="4" id="KW-0443">Lipid metabolism</keyword>
<dbReference type="STRING" id="1451189.CFAL_05915"/>
<dbReference type="CDD" id="cd03444">
    <property type="entry name" value="Thioesterase_II_repeat1"/>
    <property type="match status" value="1"/>
</dbReference>
<dbReference type="EMBL" id="QXJK01000003">
    <property type="protein sequence ID" value="RIX35724.1"/>
    <property type="molecule type" value="Genomic_DNA"/>
</dbReference>
<dbReference type="AlphaFoldDB" id="A0A418Q887"/>
<accession>A0A418Q887</accession>
<keyword evidence="11" id="KW-1185">Reference proteome</keyword>
<evidence type="ECO:0000259" key="9">
    <source>
        <dbReference type="Pfam" id="PF13622"/>
    </source>
</evidence>
<dbReference type="GO" id="GO:0009062">
    <property type="term" value="P:fatty acid catabolic process"/>
    <property type="evidence" value="ECO:0007669"/>
    <property type="project" value="TreeGrafter"/>
</dbReference>
<sequence>MVEGNSGAKLRILDVLDLEHIDRDIFRGREIPSQLARTYGGQVAAQTLVAATKTVGPEFMVHSLHGYFVAPGNPDIPTVFLVDRVRDGRSFVSRSVKAVQNGKAIFVMQASFHIRDDVGPEHSDLIREVPPPEDVAPAGRDATPVFHAFEEEWADWDVRIVPPDQYEHNKYTASQQVVWFRTKHRLPDDEMLHVCTLAYMSDMTLLSSALVPHRDQKVQEASLDHAMWFLRPFRADEWLLYDQISPSAHAGRSLTHGRIFNQSGDLVAVVTQEGLTRTLRDGAQNIPLKDRQLGQKK</sequence>
<evidence type="ECO:0000256" key="6">
    <source>
        <dbReference type="ARBA" id="ARBA00071120"/>
    </source>
</evidence>
<evidence type="ECO:0000256" key="3">
    <source>
        <dbReference type="ARBA" id="ARBA00022801"/>
    </source>
</evidence>
<dbReference type="PANTHER" id="PTHR11066:SF34">
    <property type="entry name" value="ACYL-COENZYME A THIOESTERASE 8"/>
    <property type="match status" value="1"/>
</dbReference>
<dbReference type="InterPro" id="IPR049449">
    <property type="entry name" value="TesB_ACOT8-like_N"/>
</dbReference>
<evidence type="ECO:0000313" key="10">
    <source>
        <dbReference type="EMBL" id="RIX35724.1"/>
    </source>
</evidence>
<dbReference type="Gene3D" id="2.40.160.210">
    <property type="entry name" value="Acyl-CoA thioesterase, double hotdog domain"/>
    <property type="match status" value="1"/>
</dbReference>
<comment type="caution">
    <text evidence="10">The sequence shown here is derived from an EMBL/GenBank/DDBJ whole genome shotgun (WGS) entry which is preliminary data.</text>
</comment>
<name>A0A418Q887_9CORY</name>
<dbReference type="InterPro" id="IPR025652">
    <property type="entry name" value="TesB_C"/>
</dbReference>
<organism evidence="10 11">
    <name type="scientific">Corynebacterium falsenii</name>
    <dbReference type="NCBI Taxonomy" id="108486"/>
    <lineage>
        <taxon>Bacteria</taxon>
        <taxon>Bacillati</taxon>
        <taxon>Actinomycetota</taxon>
        <taxon>Actinomycetes</taxon>
        <taxon>Mycobacteriales</taxon>
        <taxon>Corynebacteriaceae</taxon>
        <taxon>Corynebacterium</taxon>
    </lineage>
</organism>
<evidence type="ECO:0000259" key="8">
    <source>
        <dbReference type="Pfam" id="PF02551"/>
    </source>
</evidence>
<comment type="subunit">
    <text evidence="2">Homotetramer.</text>
</comment>
<protein>
    <recommendedName>
        <fullName evidence="6">Acyl-CoA thioesterase 2</fullName>
    </recommendedName>
    <alternativeName>
        <fullName evidence="7">Thioesterase II</fullName>
    </alternativeName>
</protein>
<dbReference type="GO" id="GO:0047617">
    <property type="term" value="F:fatty acyl-CoA hydrolase activity"/>
    <property type="evidence" value="ECO:0007669"/>
    <property type="project" value="UniProtKB-EC"/>
</dbReference>
<dbReference type="OrthoDB" id="9781019at2"/>
<dbReference type="InterPro" id="IPR029069">
    <property type="entry name" value="HotDog_dom_sf"/>
</dbReference>
<evidence type="ECO:0000313" key="11">
    <source>
        <dbReference type="Proteomes" id="UP000285278"/>
    </source>
</evidence>
<evidence type="ECO:0000256" key="1">
    <source>
        <dbReference type="ARBA" id="ARBA00006538"/>
    </source>
</evidence>
<dbReference type="RefSeq" id="WP_025402778.1">
    <property type="nucleotide sequence ID" value="NZ_CBCRUA010000006.1"/>
</dbReference>
<dbReference type="InterPro" id="IPR042171">
    <property type="entry name" value="Acyl-CoA_hotdog"/>
</dbReference>
<dbReference type="FunFam" id="2.40.160.210:FF:000001">
    <property type="entry name" value="Acyl-CoA thioesterase II"/>
    <property type="match status" value="1"/>
</dbReference>
<feature type="domain" description="Acyl-CoA thioesterase 2 C-terminal" evidence="8">
    <location>
        <begin position="154"/>
        <end position="275"/>
    </location>
</feature>
<evidence type="ECO:0000256" key="4">
    <source>
        <dbReference type="ARBA" id="ARBA00023098"/>
    </source>
</evidence>
<dbReference type="InterPro" id="IPR003703">
    <property type="entry name" value="Acyl_CoA_thio"/>
</dbReference>
<reference evidence="10 11" key="1">
    <citation type="submission" date="2018-09" db="EMBL/GenBank/DDBJ databases">
        <title>Optimization and identification of Corynebacterium falsenii FN1-14 from fish paste.</title>
        <authorList>
            <person name="Daroonpunt R."/>
            <person name="Tanasupawat S."/>
        </authorList>
    </citation>
    <scope>NUCLEOTIDE SEQUENCE [LARGE SCALE GENOMIC DNA]</scope>
    <source>
        <strain evidence="10 11">FN1-14</strain>
    </source>
</reference>
<dbReference type="SUPFAM" id="SSF54637">
    <property type="entry name" value="Thioesterase/thiol ester dehydrase-isomerase"/>
    <property type="match status" value="2"/>
</dbReference>
<comment type="catalytic activity">
    <reaction evidence="5">
        <text>a fatty acyl-CoA + H2O = a fatty acid + CoA + H(+)</text>
        <dbReference type="Rhea" id="RHEA:16781"/>
        <dbReference type="ChEBI" id="CHEBI:15377"/>
        <dbReference type="ChEBI" id="CHEBI:15378"/>
        <dbReference type="ChEBI" id="CHEBI:28868"/>
        <dbReference type="ChEBI" id="CHEBI:57287"/>
        <dbReference type="ChEBI" id="CHEBI:77636"/>
        <dbReference type="EC" id="3.1.2.20"/>
    </reaction>
    <physiologicalReaction direction="left-to-right" evidence="5">
        <dbReference type="Rhea" id="RHEA:16782"/>
    </physiologicalReaction>
</comment>
<dbReference type="CDD" id="cd03445">
    <property type="entry name" value="Thioesterase_II_repeat2"/>
    <property type="match status" value="1"/>
</dbReference>
<evidence type="ECO:0000256" key="5">
    <source>
        <dbReference type="ARBA" id="ARBA00050943"/>
    </source>
</evidence>
<dbReference type="Proteomes" id="UP000285278">
    <property type="component" value="Unassembled WGS sequence"/>
</dbReference>
<dbReference type="PANTHER" id="PTHR11066">
    <property type="entry name" value="ACYL-COA THIOESTERASE"/>
    <property type="match status" value="1"/>
</dbReference>
<keyword evidence="3" id="KW-0378">Hydrolase</keyword>
<dbReference type="GO" id="GO:0006637">
    <property type="term" value="P:acyl-CoA metabolic process"/>
    <property type="evidence" value="ECO:0007669"/>
    <property type="project" value="InterPro"/>
</dbReference>
<evidence type="ECO:0000256" key="2">
    <source>
        <dbReference type="ARBA" id="ARBA00011881"/>
    </source>
</evidence>
<dbReference type="Pfam" id="PF02551">
    <property type="entry name" value="Acyl_CoA_thio"/>
    <property type="match status" value="1"/>
</dbReference>
<evidence type="ECO:0000256" key="7">
    <source>
        <dbReference type="ARBA" id="ARBA00079653"/>
    </source>
</evidence>
<dbReference type="Pfam" id="PF13622">
    <property type="entry name" value="4HBT_3"/>
    <property type="match status" value="1"/>
</dbReference>
<feature type="domain" description="Acyl-CoA thioesterase-like N-terminal HotDog" evidence="9">
    <location>
        <begin position="37"/>
        <end position="113"/>
    </location>
</feature>
<proteinExistence type="inferred from homology"/>